<evidence type="ECO:0000313" key="2">
    <source>
        <dbReference type="EMBL" id="MED6220620.1"/>
    </source>
</evidence>
<accession>A0ABU6ZF84</accession>
<gene>
    <name evidence="2" type="ORF">PIB30_046518</name>
</gene>
<organism evidence="2 3">
    <name type="scientific">Stylosanthes scabra</name>
    <dbReference type="NCBI Taxonomy" id="79078"/>
    <lineage>
        <taxon>Eukaryota</taxon>
        <taxon>Viridiplantae</taxon>
        <taxon>Streptophyta</taxon>
        <taxon>Embryophyta</taxon>
        <taxon>Tracheophyta</taxon>
        <taxon>Spermatophyta</taxon>
        <taxon>Magnoliopsida</taxon>
        <taxon>eudicotyledons</taxon>
        <taxon>Gunneridae</taxon>
        <taxon>Pentapetalae</taxon>
        <taxon>rosids</taxon>
        <taxon>fabids</taxon>
        <taxon>Fabales</taxon>
        <taxon>Fabaceae</taxon>
        <taxon>Papilionoideae</taxon>
        <taxon>50 kb inversion clade</taxon>
        <taxon>dalbergioids sensu lato</taxon>
        <taxon>Dalbergieae</taxon>
        <taxon>Pterocarpus clade</taxon>
        <taxon>Stylosanthes</taxon>
    </lineage>
</organism>
<reference evidence="2 3" key="1">
    <citation type="journal article" date="2023" name="Plants (Basel)">
        <title>Bridging the Gap: Combining Genomics and Transcriptomics Approaches to Understand Stylosanthes scabra, an Orphan Legume from the Brazilian Caatinga.</title>
        <authorList>
            <person name="Ferreira-Neto J.R.C."/>
            <person name="da Silva M.D."/>
            <person name="Binneck E."/>
            <person name="de Melo N.F."/>
            <person name="da Silva R.H."/>
            <person name="de Melo A.L.T.M."/>
            <person name="Pandolfi V."/>
            <person name="Bustamante F.O."/>
            <person name="Brasileiro-Vidal A.C."/>
            <person name="Benko-Iseppon A.M."/>
        </authorList>
    </citation>
    <scope>NUCLEOTIDE SEQUENCE [LARGE SCALE GENOMIC DNA]</scope>
    <source>
        <tissue evidence="2">Leaves</tissue>
    </source>
</reference>
<keyword evidence="3" id="KW-1185">Reference proteome</keyword>
<dbReference type="Proteomes" id="UP001341840">
    <property type="component" value="Unassembled WGS sequence"/>
</dbReference>
<feature type="region of interest" description="Disordered" evidence="1">
    <location>
        <begin position="86"/>
        <end position="131"/>
    </location>
</feature>
<dbReference type="EMBL" id="JASCZI010272151">
    <property type="protein sequence ID" value="MED6220620.1"/>
    <property type="molecule type" value="Genomic_DNA"/>
</dbReference>
<sequence>MVSGESPRLGVDAKNISNSRFSPFLDGRVILCVIHLGDHHISQRVSSSSPAKAITSFCHQMAGKMVKPPMCWEVIPPSECWMCDEDEEVEKGEDSVKKKGAREEKEEEDQEEEEEEVPAAVAPLPMDVDAD</sequence>
<proteinExistence type="predicted"/>
<comment type="caution">
    <text evidence="2">The sequence shown here is derived from an EMBL/GenBank/DDBJ whole genome shotgun (WGS) entry which is preliminary data.</text>
</comment>
<feature type="compositionally biased region" description="Acidic residues" evidence="1">
    <location>
        <begin position="105"/>
        <end position="117"/>
    </location>
</feature>
<evidence type="ECO:0000313" key="3">
    <source>
        <dbReference type="Proteomes" id="UP001341840"/>
    </source>
</evidence>
<protein>
    <submittedName>
        <fullName evidence="2">Uncharacterized protein</fullName>
    </submittedName>
</protein>
<feature type="compositionally biased region" description="Basic and acidic residues" evidence="1">
    <location>
        <begin position="92"/>
        <end position="104"/>
    </location>
</feature>
<name>A0ABU6ZF84_9FABA</name>
<evidence type="ECO:0000256" key="1">
    <source>
        <dbReference type="SAM" id="MobiDB-lite"/>
    </source>
</evidence>